<gene>
    <name evidence="1" type="ORF">XAT740_LOCUS11490</name>
</gene>
<evidence type="ECO:0000313" key="2">
    <source>
        <dbReference type="Proteomes" id="UP000663828"/>
    </source>
</evidence>
<reference evidence="1" key="1">
    <citation type="submission" date="2021-02" db="EMBL/GenBank/DDBJ databases">
        <authorList>
            <person name="Nowell W R."/>
        </authorList>
    </citation>
    <scope>NUCLEOTIDE SEQUENCE</scope>
</reference>
<protein>
    <submittedName>
        <fullName evidence="1">Uncharacterized protein</fullName>
    </submittedName>
</protein>
<dbReference type="AlphaFoldDB" id="A0A814EG66"/>
<evidence type="ECO:0000313" key="1">
    <source>
        <dbReference type="EMBL" id="CAF0967525.1"/>
    </source>
</evidence>
<proteinExistence type="predicted"/>
<accession>A0A814EG66</accession>
<organism evidence="1 2">
    <name type="scientific">Adineta ricciae</name>
    <name type="common">Rotifer</name>
    <dbReference type="NCBI Taxonomy" id="249248"/>
    <lineage>
        <taxon>Eukaryota</taxon>
        <taxon>Metazoa</taxon>
        <taxon>Spiralia</taxon>
        <taxon>Gnathifera</taxon>
        <taxon>Rotifera</taxon>
        <taxon>Eurotatoria</taxon>
        <taxon>Bdelloidea</taxon>
        <taxon>Adinetida</taxon>
        <taxon>Adinetidae</taxon>
        <taxon>Adineta</taxon>
    </lineage>
</organism>
<dbReference type="EMBL" id="CAJNOR010000631">
    <property type="protein sequence ID" value="CAF0967525.1"/>
    <property type="molecule type" value="Genomic_DNA"/>
</dbReference>
<dbReference type="Proteomes" id="UP000663828">
    <property type="component" value="Unassembled WGS sequence"/>
</dbReference>
<keyword evidence="2" id="KW-1185">Reference proteome</keyword>
<sequence>MHESSFFSLLSREAIIDPPLVLETYHKNCMYKAKLDLTEKAFNEVSIQCQNSLDNNYIDEQTQVSQSNESKESQTCNVNSPISIRNQQQSDTQCVNMKLKKYVLINPYAMIDRANQGEQFLKFLYEQNVELITVYTTFLKHLLRYTDQFLLCLQQKHGLYGVYRQDMMRYVISLQEQISELRAKVNILQEANKTLASFRKHFHKITRSKCELENVLIKYQKRSSDHSQSRKHQEQLLEVYQRTSIQLRTVEEQRLVAIREQMRFAMNLTITSLNRHSLFTSNNVDDILDGWDDQHKIAIDHWSHLPAYASISQQYPSLLLLDEIKQIVDKYYNQQQLNSNTQNTQMITFLNESTS</sequence>
<comment type="caution">
    <text evidence="1">The sequence shown here is derived from an EMBL/GenBank/DDBJ whole genome shotgun (WGS) entry which is preliminary data.</text>
</comment>
<name>A0A814EG66_ADIRI</name>